<dbReference type="InterPro" id="IPR036866">
    <property type="entry name" value="RibonucZ/Hydroxyglut_hydro"/>
</dbReference>
<evidence type="ECO:0000259" key="2">
    <source>
        <dbReference type="SMART" id="SM00849"/>
    </source>
</evidence>
<reference evidence="3 4" key="1">
    <citation type="journal article" date="2015" name="BMC Genomics">
        <title>Insights from the genome of Ophiocordyceps polyrhachis-furcata to pathogenicity and host specificity in insect fungi.</title>
        <authorList>
            <person name="Wichadakul D."/>
            <person name="Kobmoo N."/>
            <person name="Ingsriswang S."/>
            <person name="Tangphatsornruang S."/>
            <person name="Chantasingh D."/>
            <person name="Luangsa-ard J.J."/>
            <person name="Eurwilaichitr L."/>
        </authorList>
    </citation>
    <scope>NUCLEOTIDE SEQUENCE [LARGE SCALE GENOMIC DNA]</scope>
    <source>
        <strain evidence="3 4">BCC 54312</strain>
    </source>
</reference>
<sequence>MRLDVPAIFVALISLSAACSRHVRREAHGPGPSLTLSARFVPLPQEANIGRSIIKRQNQGKQNVNMFLNRVQNTSAPLFACYIGGESGREPQNALQSMTVNLGNEQADANNDLGVTSYFLSDGKQAVMFDTLTSPVLASACLKMVQSNDQAGNRSNDQGSIGNVQQVILSHKHQDHTAGLPAPELTQARVITQENTRQALAQAKSRPPDETYGESATLALGENKVNLLHFVGHTNDGTGACVGDVCLMGDECEDNVPFIAEPERIQSQIQNLGKTIQTVQGQGVDKVCPAHGNGNTIANGCFSLALCQSNMQYLQIMASNLQAACGQSLQQLAPQIGRQPGDITQAYAGVHQENCQSLRQAQGQGEREMS</sequence>
<dbReference type="Proteomes" id="UP000253664">
    <property type="component" value="Unassembled WGS sequence"/>
</dbReference>
<evidence type="ECO:0000313" key="3">
    <source>
        <dbReference type="EMBL" id="RCI08671.1"/>
    </source>
</evidence>
<evidence type="ECO:0000256" key="1">
    <source>
        <dbReference type="SAM" id="SignalP"/>
    </source>
</evidence>
<dbReference type="PROSITE" id="PS51257">
    <property type="entry name" value="PROKAR_LIPOPROTEIN"/>
    <property type="match status" value="1"/>
</dbReference>
<feature type="domain" description="Metallo-beta-lactamase" evidence="2">
    <location>
        <begin position="114"/>
        <end position="291"/>
    </location>
</feature>
<dbReference type="Gene3D" id="3.60.15.10">
    <property type="entry name" value="Ribonuclease Z/Hydroxyacylglutathione hydrolase-like"/>
    <property type="match status" value="1"/>
</dbReference>
<protein>
    <recommendedName>
        <fullName evidence="2">Metallo-beta-lactamase domain-containing protein</fullName>
    </recommendedName>
</protein>
<dbReference type="STRING" id="1330021.A0A367L2L4"/>
<dbReference type="SMART" id="SM00849">
    <property type="entry name" value="Lactamase_B"/>
    <property type="match status" value="1"/>
</dbReference>
<accession>A0A367L2L4</accession>
<keyword evidence="4" id="KW-1185">Reference proteome</keyword>
<dbReference type="SUPFAM" id="SSF56281">
    <property type="entry name" value="Metallo-hydrolase/oxidoreductase"/>
    <property type="match status" value="1"/>
</dbReference>
<dbReference type="EMBL" id="LKCN02000018">
    <property type="protein sequence ID" value="RCI08671.1"/>
    <property type="molecule type" value="Genomic_DNA"/>
</dbReference>
<gene>
    <name evidence="3" type="ORF">L249_4660</name>
</gene>
<organism evidence="3 4">
    <name type="scientific">Ophiocordyceps polyrhachis-furcata BCC 54312</name>
    <dbReference type="NCBI Taxonomy" id="1330021"/>
    <lineage>
        <taxon>Eukaryota</taxon>
        <taxon>Fungi</taxon>
        <taxon>Dikarya</taxon>
        <taxon>Ascomycota</taxon>
        <taxon>Pezizomycotina</taxon>
        <taxon>Sordariomycetes</taxon>
        <taxon>Hypocreomycetidae</taxon>
        <taxon>Hypocreales</taxon>
        <taxon>Ophiocordycipitaceae</taxon>
        <taxon>Ophiocordyceps</taxon>
    </lineage>
</organism>
<name>A0A367L2L4_9HYPO</name>
<evidence type="ECO:0000313" key="4">
    <source>
        <dbReference type="Proteomes" id="UP000253664"/>
    </source>
</evidence>
<comment type="caution">
    <text evidence="3">The sequence shown here is derived from an EMBL/GenBank/DDBJ whole genome shotgun (WGS) entry which is preliminary data.</text>
</comment>
<proteinExistence type="predicted"/>
<dbReference type="Pfam" id="PF00753">
    <property type="entry name" value="Lactamase_B"/>
    <property type="match status" value="1"/>
</dbReference>
<dbReference type="OrthoDB" id="536211at2759"/>
<dbReference type="InterPro" id="IPR001279">
    <property type="entry name" value="Metallo-B-lactamas"/>
</dbReference>
<feature type="chain" id="PRO_5017033301" description="Metallo-beta-lactamase domain-containing protein" evidence="1">
    <location>
        <begin position="19"/>
        <end position="370"/>
    </location>
</feature>
<keyword evidence="1" id="KW-0732">Signal</keyword>
<feature type="signal peptide" evidence="1">
    <location>
        <begin position="1"/>
        <end position="18"/>
    </location>
</feature>
<dbReference type="AlphaFoldDB" id="A0A367L2L4"/>